<evidence type="ECO:0000256" key="3">
    <source>
        <dbReference type="ARBA" id="ARBA00022801"/>
    </source>
</evidence>
<evidence type="ECO:0000256" key="2">
    <source>
        <dbReference type="ARBA" id="ARBA00022670"/>
    </source>
</evidence>
<organism evidence="8 9">
    <name type="scientific">Popillia japonica</name>
    <name type="common">Japanese beetle</name>
    <dbReference type="NCBI Taxonomy" id="7064"/>
    <lineage>
        <taxon>Eukaryota</taxon>
        <taxon>Metazoa</taxon>
        <taxon>Ecdysozoa</taxon>
        <taxon>Arthropoda</taxon>
        <taxon>Hexapoda</taxon>
        <taxon>Insecta</taxon>
        <taxon>Pterygota</taxon>
        <taxon>Neoptera</taxon>
        <taxon>Endopterygota</taxon>
        <taxon>Coleoptera</taxon>
        <taxon>Polyphaga</taxon>
        <taxon>Scarabaeiformia</taxon>
        <taxon>Scarabaeidae</taxon>
        <taxon>Rutelinae</taxon>
        <taxon>Popillia</taxon>
    </lineage>
</organism>
<dbReference type="SMART" id="SM00020">
    <property type="entry name" value="Tryp_SPc"/>
    <property type="match status" value="1"/>
</dbReference>
<comment type="caution">
    <text evidence="8">The sequence shown here is derived from an EMBL/GenBank/DDBJ whole genome shotgun (WGS) entry which is preliminary data.</text>
</comment>
<reference evidence="8 9" key="1">
    <citation type="journal article" date="2024" name="BMC Genomics">
        <title>De novo assembly and annotation of Popillia japonica's genome with initial clues to its potential as an invasive pest.</title>
        <authorList>
            <person name="Cucini C."/>
            <person name="Boschi S."/>
            <person name="Funari R."/>
            <person name="Cardaioli E."/>
            <person name="Iannotti N."/>
            <person name="Marturano G."/>
            <person name="Paoli F."/>
            <person name="Bruttini M."/>
            <person name="Carapelli A."/>
            <person name="Frati F."/>
            <person name="Nardi F."/>
        </authorList>
    </citation>
    <scope>NUCLEOTIDE SEQUENCE [LARGE SCALE GENOMIC DNA]</scope>
    <source>
        <strain evidence="8">DMR45628</strain>
    </source>
</reference>
<keyword evidence="3" id="KW-0378">Hydrolase</keyword>
<dbReference type="Pfam" id="PF00089">
    <property type="entry name" value="Trypsin"/>
    <property type="match status" value="1"/>
</dbReference>
<evidence type="ECO:0000256" key="5">
    <source>
        <dbReference type="ARBA" id="ARBA00023157"/>
    </source>
</evidence>
<keyword evidence="6" id="KW-0732">Signal</keyword>
<dbReference type="SUPFAM" id="SSF50494">
    <property type="entry name" value="Trypsin-like serine proteases"/>
    <property type="match status" value="1"/>
</dbReference>
<dbReference type="GO" id="GO:0006508">
    <property type="term" value="P:proteolysis"/>
    <property type="evidence" value="ECO:0007669"/>
    <property type="project" value="UniProtKB-KW"/>
</dbReference>
<comment type="similarity">
    <text evidence="1">Belongs to the peptidase S1 family.</text>
</comment>
<dbReference type="AlphaFoldDB" id="A0AAW1KN26"/>
<dbReference type="InterPro" id="IPR001314">
    <property type="entry name" value="Peptidase_S1A"/>
</dbReference>
<evidence type="ECO:0000256" key="1">
    <source>
        <dbReference type="ARBA" id="ARBA00007664"/>
    </source>
</evidence>
<dbReference type="PROSITE" id="PS50240">
    <property type="entry name" value="TRYPSIN_DOM"/>
    <property type="match status" value="1"/>
</dbReference>
<evidence type="ECO:0000313" key="8">
    <source>
        <dbReference type="EMBL" id="KAK9720874.1"/>
    </source>
</evidence>
<sequence length="293" mass="32319">MSKFFVITTILIMLKILQASENTTQLPMQGKLIGIQKAPYVAAIYELEFYKCTGSYISNLWVLTSGYCIVGKLVRDLTVVMGTNEVNRIGDKKDVVMLVLHPNYTAVPLQNDVGLIGVASPFSTGSAIRPITISDKTVSITEFCSLIGWGSAINFTHQLFGNESILLRQVRMKPIKQETCRGMLPNVTARYGKEFISDSVICARGEDGDACLGDVGAPLVCDQVQVGITSMVFEECGKRKPSVYTDVAKYRQWISGKTMPIMISPKLGSYSLHSSSWFVIFRMCVLVILSVML</sequence>
<name>A0AAW1KN26_POPJA</name>
<evidence type="ECO:0000256" key="6">
    <source>
        <dbReference type="SAM" id="SignalP"/>
    </source>
</evidence>
<feature type="chain" id="PRO_5043598219" evidence="6">
    <location>
        <begin position="20"/>
        <end position="293"/>
    </location>
</feature>
<dbReference type="InterPro" id="IPR001254">
    <property type="entry name" value="Trypsin_dom"/>
</dbReference>
<dbReference type="PANTHER" id="PTHR24276">
    <property type="entry name" value="POLYSERASE-RELATED"/>
    <property type="match status" value="1"/>
</dbReference>
<dbReference type="Proteomes" id="UP001458880">
    <property type="component" value="Unassembled WGS sequence"/>
</dbReference>
<feature type="domain" description="Peptidase S1" evidence="7">
    <location>
        <begin position="27"/>
        <end position="259"/>
    </location>
</feature>
<keyword evidence="4" id="KW-0720">Serine protease</keyword>
<dbReference type="CDD" id="cd00190">
    <property type="entry name" value="Tryp_SPc"/>
    <property type="match status" value="1"/>
</dbReference>
<keyword evidence="5" id="KW-1015">Disulfide bond</keyword>
<dbReference type="InterPro" id="IPR009003">
    <property type="entry name" value="Peptidase_S1_PA"/>
</dbReference>
<dbReference type="InterPro" id="IPR050430">
    <property type="entry name" value="Peptidase_S1"/>
</dbReference>
<dbReference type="InterPro" id="IPR043504">
    <property type="entry name" value="Peptidase_S1_PA_chymotrypsin"/>
</dbReference>
<evidence type="ECO:0000256" key="4">
    <source>
        <dbReference type="ARBA" id="ARBA00022825"/>
    </source>
</evidence>
<protein>
    <submittedName>
        <fullName evidence="8">Trypsin</fullName>
    </submittedName>
</protein>
<gene>
    <name evidence="8" type="ORF">QE152_g21848</name>
</gene>
<feature type="signal peptide" evidence="6">
    <location>
        <begin position="1"/>
        <end position="19"/>
    </location>
</feature>
<keyword evidence="2" id="KW-0645">Protease</keyword>
<accession>A0AAW1KN26</accession>
<dbReference type="PRINTS" id="PR00722">
    <property type="entry name" value="CHYMOTRYPSIN"/>
</dbReference>
<dbReference type="EMBL" id="JASPKY010000206">
    <property type="protein sequence ID" value="KAK9720874.1"/>
    <property type="molecule type" value="Genomic_DNA"/>
</dbReference>
<evidence type="ECO:0000313" key="9">
    <source>
        <dbReference type="Proteomes" id="UP001458880"/>
    </source>
</evidence>
<evidence type="ECO:0000259" key="7">
    <source>
        <dbReference type="PROSITE" id="PS50240"/>
    </source>
</evidence>
<dbReference type="PANTHER" id="PTHR24276:SF98">
    <property type="entry name" value="FI18310P1-RELATED"/>
    <property type="match status" value="1"/>
</dbReference>
<dbReference type="Gene3D" id="2.40.10.10">
    <property type="entry name" value="Trypsin-like serine proteases"/>
    <property type="match status" value="2"/>
</dbReference>
<keyword evidence="9" id="KW-1185">Reference proteome</keyword>
<proteinExistence type="inferred from homology"/>
<dbReference type="GO" id="GO:0004252">
    <property type="term" value="F:serine-type endopeptidase activity"/>
    <property type="evidence" value="ECO:0007669"/>
    <property type="project" value="InterPro"/>
</dbReference>